<organism evidence="2 3">
    <name type="scientific">Parasulfuritortus cantonensis</name>
    <dbReference type="NCBI Taxonomy" id="2528202"/>
    <lineage>
        <taxon>Bacteria</taxon>
        <taxon>Pseudomonadati</taxon>
        <taxon>Pseudomonadota</taxon>
        <taxon>Betaproteobacteria</taxon>
        <taxon>Nitrosomonadales</taxon>
        <taxon>Thiobacillaceae</taxon>
        <taxon>Parasulfuritortus</taxon>
    </lineage>
</organism>
<dbReference type="EMBL" id="SJZB01000054">
    <property type="protein sequence ID" value="TCJ11497.1"/>
    <property type="molecule type" value="Genomic_DNA"/>
</dbReference>
<keyword evidence="3" id="KW-1185">Reference proteome</keyword>
<name>A0A4R1B4X9_9PROT</name>
<dbReference type="InterPro" id="IPR052367">
    <property type="entry name" value="Thiosulfate_ST/Rhodanese-like"/>
</dbReference>
<protein>
    <submittedName>
        <fullName evidence="2">Rhodanese-like domain-containing protein</fullName>
    </submittedName>
</protein>
<dbReference type="Gene3D" id="3.40.250.10">
    <property type="entry name" value="Rhodanese-like domain"/>
    <property type="match status" value="1"/>
</dbReference>
<gene>
    <name evidence="2" type="ORF">EZJ19_15635</name>
</gene>
<reference evidence="2 3" key="1">
    <citation type="submission" date="2019-03" db="EMBL/GenBank/DDBJ databases">
        <title>Genome sequence of Thiobacillaceae bacterium LSR1, a sulfur-oxidizing bacterium isolated from freshwater sediment.</title>
        <authorList>
            <person name="Li S."/>
        </authorList>
    </citation>
    <scope>NUCLEOTIDE SEQUENCE [LARGE SCALE GENOMIC DNA]</scope>
    <source>
        <strain evidence="2 3">LSR1</strain>
    </source>
</reference>
<proteinExistence type="predicted"/>
<dbReference type="InterPro" id="IPR001763">
    <property type="entry name" value="Rhodanese-like_dom"/>
</dbReference>
<dbReference type="CDD" id="cd00158">
    <property type="entry name" value="RHOD"/>
    <property type="match status" value="1"/>
</dbReference>
<dbReference type="RefSeq" id="WP_131449252.1">
    <property type="nucleotide sequence ID" value="NZ_SJZB01000054.1"/>
</dbReference>
<dbReference type="PANTHER" id="PTHR45431">
    <property type="entry name" value="RHODANESE-LIKE DOMAIN-CONTAINING PROTEIN 15, CHLOROPLASTIC"/>
    <property type="match status" value="1"/>
</dbReference>
<dbReference type="PROSITE" id="PS50206">
    <property type="entry name" value="RHODANESE_3"/>
    <property type="match status" value="1"/>
</dbReference>
<evidence type="ECO:0000313" key="2">
    <source>
        <dbReference type="EMBL" id="TCJ11497.1"/>
    </source>
</evidence>
<dbReference type="PANTHER" id="PTHR45431:SF3">
    <property type="entry name" value="RHODANESE-LIKE DOMAIN-CONTAINING PROTEIN 15, CHLOROPLASTIC"/>
    <property type="match status" value="1"/>
</dbReference>
<evidence type="ECO:0000313" key="3">
    <source>
        <dbReference type="Proteomes" id="UP000295443"/>
    </source>
</evidence>
<dbReference type="Pfam" id="PF00581">
    <property type="entry name" value="Rhodanese"/>
    <property type="match status" value="1"/>
</dbReference>
<dbReference type="SUPFAM" id="SSF52821">
    <property type="entry name" value="Rhodanese/Cell cycle control phosphatase"/>
    <property type="match status" value="1"/>
</dbReference>
<comment type="caution">
    <text evidence="2">The sequence shown here is derived from an EMBL/GenBank/DDBJ whole genome shotgun (WGS) entry which is preliminary data.</text>
</comment>
<dbReference type="SMART" id="SM00450">
    <property type="entry name" value="RHOD"/>
    <property type="match status" value="1"/>
</dbReference>
<sequence length="137" mass="15239">MLAPSWGWAQNYPRTVNDLVAKVKAGIKTIDMAAFKAGLDRKAQGLVIDVREPDEFAGGHIPNAINIPRGQIELAIWSQVGYPDHVDMRKPITLYCSSGTRSILAARSLRELGFKAVVAVDMKLEAWNRAHYPMTYE</sequence>
<dbReference type="InterPro" id="IPR036873">
    <property type="entry name" value="Rhodanese-like_dom_sf"/>
</dbReference>
<dbReference type="OrthoDB" id="1445766at2"/>
<evidence type="ECO:0000259" key="1">
    <source>
        <dbReference type="PROSITE" id="PS50206"/>
    </source>
</evidence>
<dbReference type="AlphaFoldDB" id="A0A4R1B4X9"/>
<accession>A0A4R1B4X9</accession>
<feature type="domain" description="Rhodanese" evidence="1">
    <location>
        <begin position="41"/>
        <end position="136"/>
    </location>
</feature>
<dbReference type="Proteomes" id="UP000295443">
    <property type="component" value="Unassembled WGS sequence"/>
</dbReference>